<gene>
    <name evidence="1" type="ORF">PanWU01x14_131490</name>
</gene>
<reference evidence="2" key="1">
    <citation type="submission" date="2016-06" db="EMBL/GenBank/DDBJ databases">
        <title>Parallel loss of symbiosis genes in relatives of nitrogen-fixing non-legume Parasponia.</title>
        <authorList>
            <person name="Van Velzen R."/>
            <person name="Holmer R."/>
            <person name="Bu F."/>
            <person name="Rutten L."/>
            <person name="Van Zeijl A."/>
            <person name="Liu W."/>
            <person name="Santuari L."/>
            <person name="Cao Q."/>
            <person name="Sharma T."/>
            <person name="Shen D."/>
            <person name="Roswanjaya Y."/>
            <person name="Wardhani T."/>
            <person name="Kalhor M.S."/>
            <person name="Jansen J."/>
            <person name="Van den Hoogen J."/>
            <person name="Gungor B."/>
            <person name="Hartog M."/>
            <person name="Hontelez J."/>
            <person name="Verver J."/>
            <person name="Yang W.-C."/>
            <person name="Schijlen E."/>
            <person name="Repin R."/>
            <person name="Schilthuizen M."/>
            <person name="Schranz E."/>
            <person name="Heidstra R."/>
            <person name="Miyata K."/>
            <person name="Fedorova E."/>
            <person name="Kohlen W."/>
            <person name="Bisseling T."/>
            <person name="Smit S."/>
            <person name="Geurts R."/>
        </authorList>
    </citation>
    <scope>NUCLEOTIDE SEQUENCE [LARGE SCALE GENOMIC DNA]</scope>
    <source>
        <strain evidence="2">cv. WU1-14</strain>
    </source>
</reference>
<sequence length="99" mass="10192">VFNGSSSDFVNFSRIEVLLVVSIDAFTNDWTDALSVDPTVALLAASADVLSAATIDTLSTATTDASSAATTDALIASSGKWTIIVRDVASFAASFSELL</sequence>
<name>A0A2P5CR20_PARAD</name>
<comment type="caution">
    <text evidence="1">The sequence shown here is derived from an EMBL/GenBank/DDBJ whole genome shotgun (WGS) entry which is preliminary data.</text>
</comment>
<dbReference type="AlphaFoldDB" id="A0A2P5CR20"/>
<evidence type="ECO:0000313" key="2">
    <source>
        <dbReference type="Proteomes" id="UP000237105"/>
    </source>
</evidence>
<keyword evidence="2" id="KW-1185">Reference proteome</keyword>
<protein>
    <submittedName>
        <fullName evidence="1">Uncharacterized protein</fullName>
    </submittedName>
</protein>
<feature type="non-terminal residue" evidence="1">
    <location>
        <position position="1"/>
    </location>
</feature>
<accession>A0A2P5CR20</accession>
<dbReference type="EMBL" id="JXTB01000104">
    <property type="protein sequence ID" value="PON63485.1"/>
    <property type="molecule type" value="Genomic_DNA"/>
</dbReference>
<proteinExistence type="predicted"/>
<evidence type="ECO:0000313" key="1">
    <source>
        <dbReference type="EMBL" id="PON63485.1"/>
    </source>
</evidence>
<dbReference type="Proteomes" id="UP000237105">
    <property type="component" value="Unassembled WGS sequence"/>
</dbReference>
<organism evidence="1 2">
    <name type="scientific">Parasponia andersonii</name>
    <name type="common">Sponia andersonii</name>
    <dbReference type="NCBI Taxonomy" id="3476"/>
    <lineage>
        <taxon>Eukaryota</taxon>
        <taxon>Viridiplantae</taxon>
        <taxon>Streptophyta</taxon>
        <taxon>Embryophyta</taxon>
        <taxon>Tracheophyta</taxon>
        <taxon>Spermatophyta</taxon>
        <taxon>Magnoliopsida</taxon>
        <taxon>eudicotyledons</taxon>
        <taxon>Gunneridae</taxon>
        <taxon>Pentapetalae</taxon>
        <taxon>rosids</taxon>
        <taxon>fabids</taxon>
        <taxon>Rosales</taxon>
        <taxon>Cannabaceae</taxon>
        <taxon>Parasponia</taxon>
    </lineage>
</organism>